<feature type="compositionally biased region" description="Low complexity" evidence="1">
    <location>
        <begin position="9"/>
        <end position="19"/>
    </location>
</feature>
<dbReference type="Gene3D" id="1.25.40.290">
    <property type="entry name" value="ARM repeat domains"/>
    <property type="match status" value="1"/>
</dbReference>
<sequence length="274" mass="29148">MSAAKSKRAAPSAASTSPTGRGVKDIKPERLAQLNAGAPATTLTECLAVDFAALMQAVAPEAGAEAIAQMRAHAATGISKRMAVAAQVLSEALGADCESRLATHASDTVRGWACFVIGGLPDLAPRARLARIRPLADDAHFGVREWAWLALRPALSADLDASMKALLPWTRAASPRVRRYASECLRPRGVWCTHIAALKADPSIALPLLEPLRADPEIYVQDSVANWLNDASKDHPDWVREVCARWLAGTPDPATVRICQRALRSIGAAASKGR</sequence>
<dbReference type="AlphaFoldDB" id="A0A6S7DZF9"/>
<dbReference type="InterPro" id="IPR016024">
    <property type="entry name" value="ARM-type_fold"/>
</dbReference>
<proteinExistence type="predicted"/>
<evidence type="ECO:0008006" key="4">
    <source>
        <dbReference type="Google" id="ProtNLM"/>
    </source>
</evidence>
<reference evidence="2 3" key="1">
    <citation type="submission" date="2020-04" db="EMBL/GenBank/DDBJ databases">
        <authorList>
            <person name="De Canck E."/>
        </authorList>
    </citation>
    <scope>NUCLEOTIDE SEQUENCE [LARGE SCALE GENOMIC DNA]</scope>
    <source>
        <strain evidence="2 3">LMG 1861</strain>
    </source>
</reference>
<dbReference type="RefSeq" id="WP_175128807.1">
    <property type="nucleotide sequence ID" value="NZ_CADILD010000002.1"/>
</dbReference>
<gene>
    <name evidence="2" type="ORF">LMG1861_03024</name>
</gene>
<accession>A0A6S7DZF9</accession>
<name>A0A6S7DZF9_9BURK</name>
<evidence type="ECO:0000313" key="2">
    <source>
        <dbReference type="EMBL" id="CAB3876098.1"/>
    </source>
</evidence>
<evidence type="ECO:0000313" key="3">
    <source>
        <dbReference type="Proteomes" id="UP000494105"/>
    </source>
</evidence>
<feature type="region of interest" description="Disordered" evidence="1">
    <location>
        <begin position="1"/>
        <end position="26"/>
    </location>
</feature>
<evidence type="ECO:0000256" key="1">
    <source>
        <dbReference type="SAM" id="MobiDB-lite"/>
    </source>
</evidence>
<protein>
    <recommendedName>
        <fullName evidence="4">DNA alkylation repair enzyme</fullName>
    </recommendedName>
</protein>
<organism evidence="2 3">
    <name type="scientific">Achromobacter piechaudii</name>
    <dbReference type="NCBI Taxonomy" id="72556"/>
    <lineage>
        <taxon>Bacteria</taxon>
        <taxon>Pseudomonadati</taxon>
        <taxon>Pseudomonadota</taxon>
        <taxon>Betaproteobacteria</taxon>
        <taxon>Burkholderiales</taxon>
        <taxon>Alcaligenaceae</taxon>
        <taxon>Achromobacter</taxon>
    </lineage>
</organism>
<dbReference type="Proteomes" id="UP000494105">
    <property type="component" value="Unassembled WGS sequence"/>
</dbReference>
<dbReference type="EMBL" id="CADILD010000002">
    <property type="protein sequence ID" value="CAB3876098.1"/>
    <property type="molecule type" value="Genomic_DNA"/>
</dbReference>
<dbReference type="SUPFAM" id="SSF48371">
    <property type="entry name" value="ARM repeat"/>
    <property type="match status" value="1"/>
</dbReference>